<organism evidence="4 5">
    <name type="scientific">Diplocloster agilis</name>
    <dbReference type="NCBI Taxonomy" id="2850323"/>
    <lineage>
        <taxon>Bacteria</taxon>
        <taxon>Bacillati</taxon>
        <taxon>Bacillota</taxon>
        <taxon>Clostridia</taxon>
        <taxon>Lachnospirales</taxon>
        <taxon>Lachnospiraceae</taxon>
        <taxon>Diplocloster</taxon>
    </lineage>
</organism>
<feature type="binding site" evidence="2">
    <location>
        <begin position="216"/>
        <end position="218"/>
    </location>
    <ligand>
        <name>dihydroxyacetone phosphate</name>
        <dbReference type="ChEBI" id="CHEBI:57642"/>
    </ligand>
</feature>
<evidence type="ECO:0000256" key="3">
    <source>
        <dbReference type="PIRSR" id="PIRSR001359-3"/>
    </source>
</evidence>
<dbReference type="EMBL" id="JAHQCW010000004">
    <property type="protein sequence ID" value="MBU9735683.1"/>
    <property type="molecule type" value="Genomic_DNA"/>
</dbReference>
<keyword evidence="3" id="KW-0862">Zinc</keyword>
<dbReference type="PIRSF" id="PIRSF001359">
    <property type="entry name" value="F_bP_aldolase_II"/>
    <property type="match status" value="1"/>
</dbReference>
<feature type="binding site" evidence="3">
    <location>
        <position position="133"/>
    </location>
    <ligand>
        <name>Zn(2+)</name>
        <dbReference type="ChEBI" id="CHEBI:29105"/>
        <label>2</label>
    </ligand>
</feature>
<evidence type="ECO:0000313" key="5">
    <source>
        <dbReference type="Proteomes" id="UP000712157"/>
    </source>
</evidence>
<feature type="binding site" evidence="3">
    <location>
        <position position="187"/>
    </location>
    <ligand>
        <name>Zn(2+)</name>
        <dbReference type="ChEBI" id="CHEBI:29105"/>
        <label>1</label>
        <note>catalytic</note>
    </ligand>
</feature>
<gene>
    <name evidence="4" type="ORF">KTH89_03980</name>
</gene>
<evidence type="ECO:0000256" key="2">
    <source>
        <dbReference type="PIRSR" id="PIRSR001359-2"/>
    </source>
</evidence>
<feature type="binding site" evidence="3">
    <location>
        <position position="82"/>
    </location>
    <ligand>
        <name>Zn(2+)</name>
        <dbReference type="ChEBI" id="CHEBI:29105"/>
        <label>1</label>
        <note>catalytic</note>
    </ligand>
</feature>
<dbReference type="GO" id="GO:0008270">
    <property type="term" value="F:zinc ion binding"/>
    <property type="evidence" value="ECO:0007669"/>
    <property type="project" value="InterPro"/>
</dbReference>
<keyword evidence="3" id="KW-0479">Metal-binding</keyword>
<dbReference type="GO" id="GO:0016832">
    <property type="term" value="F:aldehyde-lyase activity"/>
    <property type="evidence" value="ECO:0007669"/>
    <property type="project" value="InterPro"/>
</dbReference>
<dbReference type="GO" id="GO:0005975">
    <property type="term" value="P:carbohydrate metabolic process"/>
    <property type="evidence" value="ECO:0007669"/>
    <property type="project" value="InterPro"/>
</dbReference>
<feature type="binding site" evidence="3">
    <location>
        <position position="215"/>
    </location>
    <ligand>
        <name>Zn(2+)</name>
        <dbReference type="ChEBI" id="CHEBI:29105"/>
        <label>1</label>
        <note>catalytic</note>
    </ligand>
</feature>
<feature type="binding site" evidence="2">
    <location>
        <begin position="237"/>
        <end position="240"/>
    </location>
    <ligand>
        <name>dihydroxyacetone phosphate</name>
        <dbReference type="ChEBI" id="CHEBI:57642"/>
    </ligand>
</feature>
<protein>
    <submittedName>
        <fullName evidence="4">Class II fructose-bisphosphate aldolase</fullName>
    </submittedName>
</protein>
<comment type="cofactor">
    <cofactor evidence="3">
        <name>Zn(2+)</name>
        <dbReference type="ChEBI" id="CHEBI:29105"/>
    </cofactor>
    <text evidence="3">Binds 2 Zn(2+) ions per subunit. One is catalytic and the other provides a structural contribution.</text>
</comment>
<dbReference type="InterPro" id="IPR000771">
    <property type="entry name" value="FBA_II"/>
</dbReference>
<reference evidence="4" key="1">
    <citation type="submission" date="2021-06" db="EMBL/GenBank/DDBJ databases">
        <title>Description of novel taxa of the family Lachnospiraceae.</title>
        <authorList>
            <person name="Chaplin A.V."/>
            <person name="Sokolova S.R."/>
            <person name="Pikina A.P."/>
            <person name="Korzhanova M."/>
            <person name="Belova V."/>
            <person name="Korostin D."/>
            <person name="Efimov B.A."/>
        </authorList>
    </citation>
    <scope>NUCLEOTIDE SEQUENCE</scope>
    <source>
        <strain evidence="4">ASD5720</strain>
    </source>
</reference>
<feature type="binding site" evidence="2">
    <location>
        <position position="188"/>
    </location>
    <ligand>
        <name>dihydroxyacetone phosphate</name>
        <dbReference type="ChEBI" id="CHEBI:57642"/>
    </ligand>
</feature>
<feature type="binding site" evidence="3">
    <location>
        <position position="103"/>
    </location>
    <ligand>
        <name>Zn(2+)</name>
        <dbReference type="ChEBI" id="CHEBI:29105"/>
        <label>2</label>
    </ligand>
</feature>
<sequence length="288" mass="31759">MIVNPRELMEDAQRNNYAVAGINATTLEGIQAVLSAAEELGAPVILSHAQVHEKYAPIDVFGPLLAAFAEKAKIPVVLHLDHGTQYSYILKAIRYGFNSIMYDCAHLPLEENIQRVKAFTESAHEIGISVEAEVGTMPSNIVGMGGCTEYGKKIDRIEDYFTDPDIAGRFCRETKIDMLTASFGTVHGFYIEKPVLDFERLRKIKEASGIPLVMHGTTGVEEEQIKRAVKGGVRKFNYFTGVATSASLPIENKIRNAEGPLYYHEIAQCAADVMKVQAKHMIALLQSV</sequence>
<dbReference type="Gene3D" id="3.20.20.70">
    <property type="entry name" value="Aldolase class I"/>
    <property type="match status" value="1"/>
</dbReference>
<dbReference type="InterPro" id="IPR013785">
    <property type="entry name" value="Aldolase_TIM"/>
</dbReference>
<dbReference type="Pfam" id="PF01116">
    <property type="entry name" value="F_bP_aldolase"/>
    <property type="match status" value="1"/>
</dbReference>
<evidence type="ECO:0000256" key="1">
    <source>
        <dbReference type="PIRSR" id="PIRSR001359-1"/>
    </source>
</evidence>
<dbReference type="InterPro" id="IPR050246">
    <property type="entry name" value="Class_II_FBP_aldolase"/>
</dbReference>
<keyword evidence="5" id="KW-1185">Reference proteome</keyword>
<proteinExistence type="predicted"/>
<dbReference type="Proteomes" id="UP000712157">
    <property type="component" value="Unassembled WGS sequence"/>
</dbReference>
<evidence type="ECO:0000313" key="4">
    <source>
        <dbReference type="EMBL" id="MBU9735683.1"/>
    </source>
</evidence>
<dbReference type="PANTHER" id="PTHR30304:SF0">
    <property type="entry name" value="D-TAGATOSE-1,6-BISPHOSPHATE ALDOLASE SUBUNIT GATY-RELATED"/>
    <property type="match status" value="1"/>
</dbReference>
<dbReference type="AlphaFoldDB" id="A0A949JV33"/>
<comment type="caution">
    <text evidence="4">The sequence shown here is derived from an EMBL/GenBank/DDBJ whole genome shotgun (WGS) entry which is preliminary data.</text>
</comment>
<name>A0A949JV33_9FIRM</name>
<feature type="active site" description="Proton donor" evidence="1">
    <location>
        <position position="81"/>
    </location>
</feature>
<dbReference type="RefSeq" id="WP_158342312.1">
    <property type="nucleotide sequence ID" value="NZ_JAHQCW010000004.1"/>
</dbReference>
<dbReference type="NCBIfam" id="TIGR00167">
    <property type="entry name" value="cbbA"/>
    <property type="match status" value="1"/>
</dbReference>
<dbReference type="PANTHER" id="PTHR30304">
    <property type="entry name" value="D-TAGATOSE-1,6-BISPHOSPHATE ALDOLASE"/>
    <property type="match status" value="1"/>
</dbReference>
<accession>A0A949JV33</accession>
<dbReference type="SUPFAM" id="SSF51569">
    <property type="entry name" value="Aldolase"/>
    <property type="match status" value="1"/>
</dbReference>